<evidence type="ECO:0000256" key="6">
    <source>
        <dbReference type="ARBA" id="ARBA00022692"/>
    </source>
</evidence>
<evidence type="ECO:0000313" key="12">
    <source>
        <dbReference type="Proteomes" id="UP001176021"/>
    </source>
</evidence>
<feature type="transmembrane region" description="Helical" evidence="10">
    <location>
        <begin position="93"/>
        <end position="116"/>
    </location>
</feature>
<evidence type="ECO:0000256" key="5">
    <source>
        <dbReference type="ARBA" id="ARBA00022475"/>
    </source>
</evidence>
<dbReference type="CDD" id="cd13143">
    <property type="entry name" value="MATE_MepA_like"/>
    <property type="match status" value="1"/>
</dbReference>
<evidence type="ECO:0000313" key="11">
    <source>
        <dbReference type="EMBL" id="MDO0822465.1"/>
    </source>
</evidence>
<dbReference type="PANTHER" id="PTHR43823">
    <property type="entry name" value="SPORULATION PROTEIN YKVU"/>
    <property type="match status" value="1"/>
</dbReference>
<evidence type="ECO:0000256" key="7">
    <source>
        <dbReference type="ARBA" id="ARBA00022989"/>
    </source>
</evidence>
<dbReference type="PANTHER" id="PTHR43823:SF3">
    <property type="entry name" value="MULTIDRUG EXPORT PROTEIN MEPA"/>
    <property type="match status" value="1"/>
</dbReference>
<protein>
    <recommendedName>
        <fullName evidence="3">Multidrug export protein MepA</fullName>
    </recommendedName>
</protein>
<comment type="caution">
    <text evidence="11">The sequence shown here is derived from an EMBL/GenBank/DDBJ whole genome shotgun (WGS) entry which is preliminary data.</text>
</comment>
<keyword evidence="6 10" id="KW-0812">Transmembrane</keyword>
<accession>A0ABT8QPA9</accession>
<keyword evidence="5" id="KW-1003">Cell membrane</keyword>
<feature type="transmembrane region" description="Helical" evidence="10">
    <location>
        <begin position="393"/>
        <end position="411"/>
    </location>
</feature>
<feature type="transmembrane region" description="Helical" evidence="10">
    <location>
        <begin position="165"/>
        <end position="190"/>
    </location>
</feature>
<comment type="subcellular location">
    <subcellularLocation>
        <location evidence="1">Cell membrane</location>
        <topology evidence="1">Multi-pass membrane protein</topology>
    </subcellularLocation>
</comment>
<dbReference type="InterPro" id="IPR045070">
    <property type="entry name" value="MATE_MepA-like"/>
</dbReference>
<dbReference type="PIRSF" id="PIRSF006603">
    <property type="entry name" value="DinF"/>
    <property type="match status" value="1"/>
</dbReference>
<keyword evidence="9" id="KW-0046">Antibiotic resistance</keyword>
<dbReference type="EMBL" id="JAMJEV010000004">
    <property type="protein sequence ID" value="MDO0822465.1"/>
    <property type="molecule type" value="Genomic_DNA"/>
</dbReference>
<dbReference type="RefSeq" id="WP_301998894.1">
    <property type="nucleotide sequence ID" value="NZ_JAMJEV010000004.1"/>
</dbReference>
<feature type="transmembrane region" description="Helical" evidence="10">
    <location>
        <begin position="271"/>
        <end position="295"/>
    </location>
</feature>
<evidence type="ECO:0000256" key="8">
    <source>
        <dbReference type="ARBA" id="ARBA00023136"/>
    </source>
</evidence>
<sequence>MNRSQQLGEEQISKLLLKFSVPAIIGMLVNGFYNIVDRIFVGQGVGALALSGIAISFPFTLAIMAFGMLIGIGATAVISIRLGQQKKEEAEQIVGNAFVLLLLISLGISVLSYIFMDSLLILFGASSEVIPYAKQYLTVLLWGAVFQTIGFGMNNFIRAEGNPKIAMYTMVLGAVLNTILNPIFIFWLHLGVAGSALATVISQFVTAVWVLYYFLGNRALLKLHFQNLRLKWIFVKDILAIGVSPFSMQLVGSIVTILLNKTLVNYGGDLSIAAMGVINSIAMLIFMPIFGIGQGAQPILGYNYGARRYDRVKQTLKLSVIGATGVMTLGFLVVELFPVALMTLFSKDPELIAIGSNGLRIFLVMLPIIGFQVTAVNYFQATGKPRKSLFLSLSRQLIFLVPMLLILPKFWGLTGVWLAGPVADFASAGVTVLWLRNDLKQLEPTIKEGSTKG</sequence>
<organism evidence="11 12">
    <name type="scientific">Desulfosporosinus nitroreducens</name>
    <dbReference type="NCBI Taxonomy" id="2018668"/>
    <lineage>
        <taxon>Bacteria</taxon>
        <taxon>Bacillati</taxon>
        <taxon>Bacillota</taxon>
        <taxon>Clostridia</taxon>
        <taxon>Eubacteriales</taxon>
        <taxon>Desulfitobacteriaceae</taxon>
        <taxon>Desulfosporosinus</taxon>
    </lineage>
</organism>
<evidence type="ECO:0000256" key="1">
    <source>
        <dbReference type="ARBA" id="ARBA00004651"/>
    </source>
</evidence>
<keyword evidence="8 10" id="KW-0472">Membrane</keyword>
<dbReference type="Proteomes" id="UP001176021">
    <property type="component" value="Unassembled WGS sequence"/>
</dbReference>
<feature type="transmembrane region" description="Helical" evidence="10">
    <location>
        <begin position="316"/>
        <end position="341"/>
    </location>
</feature>
<dbReference type="InterPro" id="IPR051327">
    <property type="entry name" value="MATE_MepA_subfamily"/>
</dbReference>
<dbReference type="InterPro" id="IPR048279">
    <property type="entry name" value="MdtK-like"/>
</dbReference>
<feature type="transmembrane region" description="Helical" evidence="10">
    <location>
        <begin position="237"/>
        <end position="259"/>
    </location>
</feature>
<dbReference type="Pfam" id="PF01554">
    <property type="entry name" value="MatE"/>
    <property type="match status" value="2"/>
</dbReference>
<feature type="transmembrane region" description="Helical" evidence="10">
    <location>
        <begin position="136"/>
        <end position="153"/>
    </location>
</feature>
<comment type="similarity">
    <text evidence="2">Belongs to the multi antimicrobial extrusion (MATE) (TC 2.A.66.1) family. MepA subfamily.</text>
</comment>
<feature type="transmembrane region" description="Helical" evidence="10">
    <location>
        <begin position="15"/>
        <end position="36"/>
    </location>
</feature>
<dbReference type="InterPro" id="IPR002528">
    <property type="entry name" value="MATE_fam"/>
</dbReference>
<feature type="transmembrane region" description="Helical" evidence="10">
    <location>
        <begin position="48"/>
        <end position="72"/>
    </location>
</feature>
<evidence type="ECO:0000256" key="3">
    <source>
        <dbReference type="ARBA" id="ARBA00022106"/>
    </source>
</evidence>
<name>A0ABT8QPA9_9FIRM</name>
<evidence type="ECO:0000256" key="2">
    <source>
        <dbReference type="ARBA" id="ARBA00008417"/>
    </source>
</evidence>
<keyword evidence="4" id="KW-0813">Transport</keyword>
<evidence type="ECO:0000256" key="10">
    <source>
        <dbReference type="SAM" id="Phobius"/>
    </source>
</evidence>
<keyword evidence="7 10" id="KW-1133">Transmembrane helix</keyword>
<evidence type="ECO:0000256" key="9">
    <source>
        <dbReference type="ARBA" id="ARBA00023251"/>
    </source>
</evidence>
<gene>
    <name evidence="11" type="ORF">M8H41_06290</name>
</gene>
<proteinExistence type="inferred from homology"/>
<dbReference type="NCBIfam" id="TIGR00797">
    <property type="entry name" value="matE"/>
    <property type="match status" value="1"/>
</dbReference>
<evidence type="ECO:0000256" key="4">
    <source>
        <dbReference type="ARBA" id="ARBA00022448"/>
    </source>
</evidence>
<feature type="transmembrane region" description="Helical" evidence="10">
    <location>
        <begin position="361"/>
        <end position="381"/>
    </location>
</feature>
<reference evidence="11" key="1">
    <citation type="submission" date="2022-05" db="EMBL/GenBank/DDBJ databases">
        <title>Expanded diversity of anoxic marine methylotrophy in a Black Sea sulfate reducing microorganism.</title>
        <authorList>
            <person name="Fischer P.Q."/>
            <person name="Stams A.J.M."/>
            <person name="Villanueva L."/>
            <person name="Sousa D.Z."/>
        </authorList>
    </citation>
    <scope>NUCLEOTIDE SEQUENCE</scope>
    <source>
        <strain evidence="11">P130</strain>
    </source>
</reference>
<feature type="transmembrane region" description="Helical" evidence="10">
    <location>
        <begin position="196"/>
        <end position="216"/>
    </location>
</feature>
<keyword evidence="12" id="KW-1185">Reference proteome</keyword>